<accession>S3VAY3</accession>
<reference evidence="1" key="1">
    <citation type="submission" date="2013-04" db="EMBL/GenBank/DDBJ databases">
        <authorList>
            <person name="Harkins D.M."/>
            <person name="Durkin A.S."/>
            <person name="Selengut J.D."/>
            <person name="Sanka R."/>
            <person name="DePew J."/>
            <person name="Purushe J."/>
            <person name="Ahmed A."/>
            <person name="van der Linden H."/>
            <person name="Goris M.G.A."/>
            <person name="Hartskeerl R.A."/>
            <person name="Vinetz J.M."/>
            <person name="Sutton G.G."/>
            <person name="Nelson W.C."/>
            <person name="Fouts D.E."/>
        </authorList>
    </citation>
    <scope>NUCLEOTIDE SEQUENCE [LARGE SCALE GENOMIC DNA]</scope>
    <source>
        <strain evidence="1">BUT 6</strain>
    </source>
</reference>
<evidence type="ECO:0000313" key="1">
    <source>
        <dbReference type="EMBL" id="EPG73610.1"/>
    </source>
</evidence>
<gene>
    <name evidence="1" type="ORF">LEP1GSC058_3823</name>
</gene>
<keyword evidence="2" id="KW-1185">Reference proteome</keyword>
<evidence type="ECO:0000313" key="2">
    <source>
        <dbReference type="Proteomes" id="UP000014540"/>
    </source>
</evidence>
<protein>
    <submittedName>
        <fullName evidence="1">Uncharacterized protein</fullName>
    </submittedName>
</protein>
<comment type="caution">
    <text evidence="1">The sequence shown here is derived from an EMBL/GenBank/DDBJ whole genome shotgun (WGS) entry which is preliminary data.</text>
</comment>
<name>S3VAY3_9LEPT</name>
<dbReference type="Proteomes" id="UP000014540">
    <property type="component" value="Unassembled WGS sequence"/>
</dbReference>
<dbReference type="EMBL" id="AKWZ02000010">
    <property type="protein sequence ID" value="EPG73610.1"/>
    <property type="molecule type" value="Genomic_DNA"/>
</dbReference>
<dbReference type="AlphaFoldDB" id="S3VAY3"/>
<sequence>MDSDDRAVVRISGYRIISNELYKRRNAVSNLDIFQSYLTEHPYG</sequence>
<proteinExistence type="predicted"/>
<organism evidence="1 2">
    <name type="scientific">Leptospira fainei serovar Hurstbridge str. BUT 6</name>
    <dbReference type="NCBI Taxonomy" id="1193011"/>
    <lineage>
        <taxon>Bacteria</taxon>
        <taxon>Pseudomonadati</taxon>
        <taxon>Spirochaetota</taxon>
        <taxon>Spirochaetia</taxon>
        <taxon>Leptospirales</taxon>
        <taxon>Leptospiraceae</taxon>
        <taxon>Leptospira</taxon>
    </lineage>
</organism>